<dbReference type="EMBL" id="CAXAMM010041350">
    <property type="protein sequence ID" value="CAK9098909.1"/>
    <property type="molecule type" value="Genomic_DNA"/>
</dbReference>
<evidence type="ECO:0000256" key="1">
    <source>
        <dbReference type="SAM" id="MobiDB-lite"/>
    </source>
</evidence>
<name>A0ABP0RE86_9DINO</name>
<sequence length="122" mass="13599">MGESPESLQSPELAQLSPTQWRVKSNSPKVTEKWSVSPQVAHQVIRTESSGYPANGAWIQQMQQVQQVQMPVLSSPQVQTRAVQAQRTVPSPNPAWYTQPWTPQVSNAHHPVQMIPVPTALR</sequence>
<comment type="caution">
    <text evidence="2">The sequence shown here is derived from an EMBL/GenBank/DDBJ whole genome shotgun (WGS) entry which is preliminary data.</text>
</comment>
<accession>A0ABP0RE86</accession>
<reference evidence="2 3" key="1">
    <citation type="submission" date="2024-02" db="EMBL/GenBank/DDBJ databases">
        <authorList>
            <person name="Chen Y."/>
            <person name="Shah S."/>
            <person name="Dougan E. K."/>
            <person name="Thang M."/>
            <person name="Chan C."/>
        </authorList>
    </citation>
    <scope>NUCLEOTIDE SEQUENCE [LARGE SCALE GENOMIC DNA]</scope>
</reference>
<proteinExistence type="predicted"/>
<organism evidence="2 3">
    <name type="scientific">Durusdinium trenchii</name>
    <dbReference type="NCBI Taxonomy" id="1381693"/>
    <lineage>
        <taxon>Eukaryota</taxon>
        <taxon>Sar</taxon>
        <taxon>Alveolata</taxon>
        <taxon>Dinophyceae</taxon>
        <taxon>Suessiales</taxon>
        <taxon>Symbiodiniaceae</taxon>
        <taxon>Durusdinium</taxon>
    </lineage>
</organism>
<evidence type="ECO:0000313" key="3">
    <source>
        <dbReference type="Proteomes" id="UP001642464"/>
    </source>
</evidence>
<keyword evidence="3" id="KW-1185">Reference proteome</keyword>
<protein>
    <submittedName>
        <fullName evidence="2">Uncharacterized protein</fullName>
    </submittedName>
</protein>
<gene>
    <name evidence="2" type="ORF">SCF082_LOCUS46343</name>
</gene>
<evidence type="ECO:0000313" key="2">
    <source>
        <dbReference type="EMBL" id="CAK9098909.1"/>
    </source>
</evidence>
<feature type="region of interest" description="Disordered" evidence="1">
    <location>
        <begin position="1"/>
        <end position="29"/>
    </location>
</feature>
<dbReference type="Proteomes" id="UP001642464">
    <property type="component" value="Unassembled WGS sequence"/>
</dbReference>